<dbReference type="RefSeq" id="WP_123166676.1">
    <property type="nucleotide sequence ID" value="NZ_RIAX01000023.1"/>
</dbReference>
<evidence type="ECO:0000313" key="2">
    <source>
        <dbReference type="Proteomes" id="UP000275473"/>
    </source>
</evidence>
<proteinExistence type="predicted"/>
<dbReference type="EMBL" id="RIAX01000023">
    <property type="protein sequence ID" value="RNF38115.1"/>
    <property type="molecule type" value="Genomic_DNA"/>
</dbReference>
<evidence type="ECO:0000313" key="1">
    <source>
        <dbReference type="EMBL" id="RNF38115.1"/>
    </source>
</evidence>
<dbReference type="AlphaFoldDB" id="A0A3M8P2Z8"/>
<gene>
    <name evidence="1" type="ORF">EEX84_16095</name>
</gene>
<keyword evidence="2" id="KW-1185">Reference proteome</keyword>
<dbReference type="Proteomes" id="UP000275473">
    <property type="component" value="Unassembled WGS sequence"/>
</dbReference>
<name>A0A3M8P2Z8_9BACL</name>
<organism evidence="1 2">
    <name type="scientific">Planococcus salinus</name>
    <dbReference type="NCBI Taxonomy" id="1848460"/>
    <lineage>
        <taxon>Bacteria</taxon>
        <taxon>Bacillati</taxon>
        <taxon>Bacillota</taxon>
        <taxon>Bacilli</taxon>
        <taxon>Bacillales</taxon>
        <taxon>Caryophanaceae</taxon>
        <taxon>Planococcus</taxon>
    </lineage>
</organism>
<dbReference type="OrthoDB" id="2428713at2"/>
<accession>A0A3M8P2Z8</accession>
<reference evidence="1 2" key="1">
    <citation type="journal article" date="2018" name="Int. J. Syst. Evol. Microbiol.">
        <title>Planococcus salinus sp. nov., a moderately halophilic bacterium isolated from a saline-alkali soil.</title>
        <authorList>
            <person name="Gan L."/>
        </authorList>
    </citation>
    <scope>NUCLEOTIDE SEQUENCE [LARGE SCALE GENOMIC DNA]</scope>
    <source>
        <strain evidence="1 2">LCB217</strain>
    </source>
</reference>
<comment type="caution">
    <text evidence="1">The sequence shown here is derived from an EMBL/GenBank/DDBJ whole genome shotgun (WGS) entry which is preliminary data.</text>
</comment>
<protein>
    <submittedName>
        <fullName evidence="1">Uncharacterized protein</fullName>
    </submittedName>
</protein>
<sequence length="72" mass="8131">MENKNHRVVYHLGGGVEAVAIVEAESKKEAATGLDKNEIIEFIGENETYFQFKLEDVKMVSVEEIEDTNTDK</sequence>